<dbReference type="InterPro" id="IPR018114">
    <property type="entry name" value="TRYPSIN_HIS"/>
</dbReference>
<dbReference type="VEuPathDB" id="FungiDB:MAN_01776"/>
<protein>
    <submittedName>
        <fullName evidence="3">V8-like Glu-specific endopeptidase</fullName>
    </submittedName>
</protein>
<gene>
    <name evidence="3" type="ORF">MAN_01776</name>
</gene>
<dbReference type="PROSITE" id="PS00134">
    <property type="entry name" value="TRYPSIN_HIS"/>
    <property type="match status" value="1"/>
</dbReference>
<dbReference type="GO" id="GO:0004252">
    <property type="term" value="F:serine-type endopeptidase activity"/>
    <property type="evidence" value="ECO:0007669"/>
    <property type="project" value="InterPro"/>
</dbReference>
<evidence type="ECO:0000256" key="1">
    <source>
        <dbReference type="SAM" id="SignalP"/>
    </source>
</evidence>
<sequence>MLLAAVTTVLWAITSEVSAATATRFEGIPSVGVLYTHTPKKHMCTAAVVASKPGNMIITAAHCMRGDGKHLRFAPGYHDGSTPYGTYPVTGAYIHNEWNKTFSINHDYAILTLGNATINGRSVNVQKMTGGNKIDFSPSYKNVVKVFGYNLNEEKPMRCTTSTYRAGEGQLGFNCGPFRAGTSGSVFMTKYSNKKMLGTIVGNIGGWQGGGCSDSTSYSAKYSSGLNRVFDEASNSTGKTDCGWVVRGGAPKYC</sequence>
<evidence type="ECO:0000313" key="3">
    <source>
        <dbReference type="EMBL" id="KID69262.1"/>
    </source>
</evidence>
<name>A0A0B4FN86_METAF</name>
<dbReference type="AlphaFoldDB" id="A0A0B4FN86"/>
<dbReference type="InterPro" id="IPR009003">
    <property type="entry name" value="Peptidase_S1_PA"/>
</dbReference>
<accession>A0A0B4FN86</accession>
<feature type="domain" description="Peptidase S1" evidence="2">
    <location>
        <begin position="29"/>
        <end position="124"/>
    </location>
</feature>
<dbReference type="Pfam" id="PF00089">
    <property type="entry name" value="Trypsin"/>
    <property type="match status" value="1"/>
</dbReference>
<dbReference type="GO" id="GO:0006508">
    <property type="term" value="P:proteolysis"/>
    <property type="evidence" value="ECO:0007669"/>
    <property type="project" value="InterPro"/>
</dbReference>
<feature type="signal peptide" evidence="1">
    <location>
        <begin position="1"/>
        <end position="19"/>
    </location>
</feature>
<feature type="chain" id="PRO_5002104110" evidence="1">
    <location>
        <begin position="20"/>
        <end position="254"/>
    </location>
</feature>
<evidence type="ECO:0000313" key="4">
    <source>
        <dbReference type="Proteomes" id="UP000031186"/>
    </source>
</evidence>
<keyword evidence="1" id="KW-0732">Signal</keyword>
<evidence type="ECO:0000259" key="2">
    <source>
        <dbReference type="Pfam" id="PF00089"/>
    </source>
</evidence>
<proteinExistence type="predicted"/>
<keyword evidence="4" id="KW-1185">Reference proteome</keyword>
<feature type="non-terminal residue" evidence="3">
    <location>
        <position position="1"/>
    </location>
</feature>
<dbReference type="EMBL" id="AZNF01000002">
    <property type="protein sequence ID" value="KID69262.1"/>
    <property type="molecule type" value="Genomic_DNA"/>
</dbReference>
<dbReference type="InterPro" id="IPR043504">
    <property type="entry name" value="Peptidase_S1_PA_chymotrypsin"/>
</dbReference>
<dbReference type="SUPFAM" id="SSF50494">
    <property type="entry name" value="Trypsin-like serine proteases"/>
    <property type="match status" value="1"/>
</dbReference>
<dbReference type="OrthoDB" id="10037376at2759"/>
<dbReference type="HOGENOM" id="CLU_050832_1_1_1"/>
<comment type="caution">
    <text evidence="3">The sequence shown here is derived from an EMBL/GenBank/DDBJ whole genome shotgun (WGS) entry which is preliminary data.</text>
</comment>
<dbReference type="Gene3D" id="2.40.10.10">
    <property type="entry name" value="Trypsin-like serine proteases"/>
    <property type="match status" value="1"/>
</dbReference>
<reference evidence="3 4" key="1">
    <citation type="journal article" date="2014" name="Proc. Natl. Acad. Sci. U.S.A.">
        <title>Trajectory and genomic determinants of fungal-pathogen speciation and host adaptation.</title>
        <authorList>
            <person name="Hu X."/>
            <person name="Xiao G."/>
            <person name="Zheng P."/>
            <person name="Shang Y."/>
            <person name="Su Y."/>
            <person name="Zhang X."/>
            <person name="Liu X."/>
            <person name="Zhan S."/>
            <person name="St Leger R.J."/>
            <person name="Wang C."/>
        </authorList>
    </citation>
    <scope>NUCLEOTIDE SEQUENCE [LARGE SCALE GENOMIC DNA]</scope>
    <source>
        <strain evidence="3 4">ARSEF 549</strain>
    </source>
</reference>
<organism evidence="3 4">
    <name type="scientific">Metarhizium anisopliae (strain ARSEF 549)</name>
    <dbReference type="NCBI Taxonomy" id="3151832"/>
    <lineage>
        <taxon>Eukaryota</taxon>
        <taxon>Fungi</taxon>
        <taxon>Dikarya</taxon>
        <taxon>Ascomycota</taxon>
        <taxon>Pezizomycotina</taxon>
        <taxon>Sordariomycetes</taxon>
        <taxon>Hypocreomycetidae</taxon>
        <taxon>Hypocreales</taxon>
        <taxon>Clavicipitaceae</taxon>
        <taxon>Metarhizium</taxon>
    </lineage>
</organism>
<dbReference type="Proteomes" id="UP000031186">
    <property type="component" value="Unassembled WGS sequence"/>
</dbReference>
<dbReference type="InterPro" id="IPR001254">
    <property type="entry name" value="Trypsin_dom"/>
</dbReference>